<feature type="coiled-coil region" evidence="1">
    <location>
        <begin position="94"/>
        <end position="170"/>
    </location>
</feature>
<feature type="signal peptide" evidence="2">
    <location>
        <begin position="1"/>
        <end position="25"/>
    </location>
</feature>
<accession>A0ABW2RCQ6</accession>
<sequence>MPRTSRFPVLLSGARAGAGAMAVLAMQVAEVPAQTSRTEVKPGIYSCTDASGRRITSDRPITQCLDREQRELGSSGTVKRVIPPSYTADERARIEAEKRKEAEAQARIADEKRRDKALFMRYPNKAAHDRERAEALTQIDEVIAAVNKRAEALNQQRREIDTELEFYQNDPKKAPEWLRRKLEDNDHEQKTQQRFLFAQVEEKARVNARFDEELARLRRLWAEHGVSGGSGNAATAVTRP</sequence>
<keyword evidence="2" id="KW-0732">Signal</keyword>
<feature type="chain" id="PRO_5047147439" evidence="2">
    <location>
        <begin position="26"/>
        <end position="240"/>
    </location>
</feature>
<evidence type="ECO:0000256" key="1">
    <source>
        <dbReference type="SAM" id="Coils"/>
    </source>
</evidence>
<evidence type="ECO:0000256" key="2">
    <source>
        <dbReference type="SAM" id="SignalP"/>
    </source>
</evidence>
<keyword evidence="1" id="KW-0175">Coiled coil</keyword>
<organism evidence="3 4">
    <name type="scientific">Hydrogenophaga bisanensis</name>
    <dbReference type="NCBI Taxonomy" id="439611"/>
    <lineage>
        <taxon>Bacteria</taxon>
        <taxon>Pseudomonadati</taxon>
        <taxon>Pseudomonadota</taxon>
        <taxon>Betaproteobacteria</taxon>
        <taxon>Burkholderiales</taxon>
        <taxon>Comamonadaceae</taxon>
        <taxon>Hydrogenophaga</taxon>
    </lineage>
</organism>
<dbReference type="EMBL" id="JBHTBX010000011">
    <property type="protein sequence ID" value="MFC7435893.1"/>
    <property type="molecule type" value="Genomic_DNA"/>
</dbReference>
<evidence type="ECO:0000313" key="4">
    <source>
        <dbReference type="Proteomes" id="UP001596495"/>
    </source>
</evidence>
<evidence type="ECO:0000313" key="3">
    <source>
        <dbReference type="EMBL" id="MFC7435893.1"/>
    </source>
</evidence>
<keyword evidence="4" id="KW-1185">Reference proteome</keyword>
<dbReference type="RefSeq" id="WP_374639432.1">
    <property type="nucleotide sequence ID" value="NZ_JBHTBX010000011.1"/>
</dbReference>
<dbReference type="Proteomes" id="UP001596495">
    <property type="component" value="Unassembled WGS sequence"/>
</dbReference>
<protein>
    <submittedName>
        <fullName evidence="3">DUF4124 domain-containing protein</fullName>
    </submittedName>
</protein>
<proteinExistence type="predicted"/>
<gene>
    <name evidence="3" type="ORF">ACFQNJ_15360</name>
</gene>
<reference evidence="4" key="1">
    <citation type="journal article" date="2019" name="Int. J. Syst. Evol. Microbiol.">
        <title>The Global Catalogue of Microorganisms (GCM) 10K type strain sequencing project: providing services to taxonomists for standard genome sequencing and annotation.</title>
        <authorList>
            <consortium name="The Broad Institute Genomics Platform"/>
            <consortium name="The Broad Institute Genome Sequencing Center for Infectious Disease"/>
            <person name="Wu L."/>
            <person name="Ma J."/>
        </authorList>
    </citation>
    <scope>NUCLEOTIDE SEQUENCE [LARGE SCALE GENOMIC DNA]</scope>
    <source>
        <strain evidence="4">CCUG 54518</strain>
    </source>
</reference>
<comment type="caution">
    <text evidence="3">The sequence shown here is derived from an EMBL/GenBank/DDBJ whole genome shotgun (WGS) entry which is preliminary data.</text>
</comment>
<name>A0ABW2RCQ6_9BURK</name>